<gene>
    <name evidence="1" type="ORF">S03H2_45793</name>
</gene>
<sequence>DKMEDHIAIPGEYCTLIVQEKAVAATRTFSLSIDRASYGNFVARGTSKWRTNYVADIGATMDGDGLIICKDPSPPEAWKFDDLFTYMQLGTKLATVFTLRGVSAGELTFIYTGEAYLTALSTAAPEFGEATYSFSLIFTGAIVQTTGTVPSPPY</sequence>
<protein>
    <submittedName>
        <fullName evidence="1">Uncharacterized protein</fullName>
    </submittedName>
</protein>
<comment type="caution">
    <text evidence="1">The sequence shown here is derived from an EMBL/GenBank/DDBJ whole genome shotgun (WGS) entry which is preliminary data.</text>
</comment>
<proteinExistence type="predicted"/>
<reference evidence="1" key="1">
    <citation type="journal article" date="2014" name="Front. Microbiol.">
        <title>High frequency of phylogenetically diverse reductive dehalogenase-homologous genes in deep subseafloor sedimentary metagenomes.</title>
        <authorList>
            <person name="Kawai M."/>
            <person name="Futagami T."/>
            <person name="Toyoda A."/>
            <person name="Takaki Y."/>
            <person name="Nishi S."/>
            <person name="Hori S."/>
            <person name="Arai W."/>
            <person name="Tsubouchi T."/>
            <person name="Morono Y."/>
            <person name="Uchiyama I."/>
            <person name="Ito T."/>
            <person name="Fujiyama A."/>
            <person name="Inagaki F."/>
            <person name="Takami H."/>
        </authorList>
    </citation>
    <scope>NUCLEOTIDE SEQUENCE</scope>
    <source>
        <strain evidence="1">Expedition CK06-06</strain>
    </source>
</reference>
<evidence type="ECO:0000313" key="1">
    <source>
        <dbReference type="EMBL" id="GAH73769.1"/>
    </source>
</evidence>
<name>X1J5Z9_9ZZZZ</name>
<dbReference type="EMBL" id="BARU01028714">
    <property type="protein sequence ID" value="GAH73769.1"/>
    <property type="molecule type" value="Genomic_DNA"/>
</dbReference>
<organism evidence="1">
    <name type="scientific">marine sediment metagenome</name>
    <dbReference type="NCBI Taxonomy" id="412755"/>
    <lineage>
        <taxon>unclassified sequences</taxon>
        <taxon>metagenomes</taxon>
        <taxon>ecological metagenomes</taxon>
    </lineage>
</organism>
<dbReference type="AlphaFoldDB" id="X1J5Z9"/>
<feature type="non-terminal residue" evidence="1">
    <location>
        <position position="1"/>
    </location>
</feature>
<accession>X1J5Z9</accession>